<dbReference type="SUPFAM" id="SSF47203">
    <property type="entry name" value="Acyl-CoA dehydrogenase C-terminal domain-like"/>
    <property type="match status" value="1"/>
</dbReference>
<dbReference type="Pfam" id="PF08028">
    <property type="entry name" value="Acyl-CoA_dh_2"/>
    <property type="match status" value="1"/>
</dbReference>
<protein>
    <submittedName>
        <fullName evidence="4">Alkylation response protein AidB-like acyl-CoA dehydrogenase</fullName>
    </submittedName>
</protein>
<dbReference type="OrthoDB" id="3402961at2"/>
<keyword evidence="1" id="KW-0560">Oxidoreductase</keyword>
<dbReference type="Gene3D" id="1.20.140.10">
    <property type="entry name" value="Butyryl-CoA Dehydrogenase, subunit A, domain 3"/>
    <property type="match status" value="1"/>
</dbReference>
<gene>
    <name evidence="4" type="ORF">EDD40_5820</name>
</gene>
<keyword evidence="5" id="KW-1185">Reference proteome</keyword>
<dbReference type="InterPro" id="IPR013107">
    <property type="entry name" value="Acyl-CoA_DH_C"/>
</dbReference>
<sequence>MSIIDTSRPQPTLEQLKETLSQLVPVLRDKAAWADENRRLHDESIQALADAGIFKLRMPARYGGYEADTRTLVDVSIALGRADGALAWTVSTYWIASWIVGLFPDVAQDEVFTTPDVRVCGAVSPSGVVVPVEGGYVLNGSWHFVSGAWHANWQELATILLRPDEEPQPVIVAVPMSSLEIVDDWHTSGMSGSGSVTTVAKDVFIPATHIIPMEAAIRPNGVSELNADRPMWRSPTILAGSAATVGMLVGMAKAAYDAFMERIPGRPIRYTDYEHQAEAPITHIQVGTAYMKIEQAEYHAYHAAALVDAKAASGEPWTIAERARVRADEGWATKLAKEAVDLLASASGGSSIYRHEPIQRIVRDIQAISVHPMFSPDSNTETFGRVLCGLEPNTMFI</sequence>
<dbReference type="Proteomes" id="UP000268727">
    <property type="component" value="Unassembled WGS sequence"/>
</dbReference>
<dbReference type="GO" id="GO:0003995">
    <property type="term" value="F:acyl-CoA dehydrogenase activity"/>
    <property type="evidence" value="ECO:0007669"/>
    <property type="project" value="TreeGrafter"/>
</dbReference>
<evidence type="ECO:0000259" key="2">
    <source>
        <dbReference type="Pfam" id="PF02771"/>
    </source>
</evidence>
<dbReference type="AlphaFoldDB" id="A0A3N1HD36"/>
<proteinExistence type="predicted"/>
<dbReference type="PIRSF" id="PIRSF016578">
    <property type="entry name" value="HsaA"/>
    <property type="match status" value="1"/>
</dbReference>
<evidence type="ECO:0000313" key="5">
    <source>
        <dbReference type="Proteomes" id="UP000268727"/>
    </source>
</evidence>
<dbReference type="EMBL" id="RJKM01000001">
    <property type="protein sequence ID" value="ROP40411.1"/>
    <property type="molecule type" value="Genomic_DNA"/>
</dbReference>
<feature type="domain" description="Acyl-CoA dehydrogenase C-terminal" evidence="3">
    <location>
        <begin position="247"/>
        <end position="375"/>
    </location>
</feature>
<dbReference type="InterPro" id="IPR036250">
    <property type="entry name" value="AcylCo_DH-like_C"/>
</dbReference>
<dbReference type="Gene3D" id="2.40.110.10">
    <property type="entry name" value="Butyryl-CoA Dehydrogenase, subunit A, domain 2"/>
    <property type="match status" value="1"/>
</dbReference>
<dbReference type="SUPFAM" id="SSF56645">
    <property type="entry name" value="Acyl-CoA dehydrogenase NM domain-like"/>
    <property type="match status" value="1"/>
</dbReference>
<comment type="caution">
    <text evidence="4">The sequence shown here is derived from an EMBL/GenBank/DDBJ whole genome shotgun (WGS) entry which is preliminary data.</text>
</comment>
<accession>A0A3N1HD36</accession>
<reference evidence="4 5" key="1">
    <citation type="submission" date="2018-11" db="EMBL/GenBank/DDBJ databases">
        <title>Sequencing the genomes of 1000 actinobacteria strains.</title>
        <authorList>
            <person name="Klenk H.-P."/>
        </authorList>
    </citation>
    <scope>NUCLEOTIDE SEQUENCE [LARGE SCALE GENOMIC DNA]</scope>
    <source>
        <strain evidence="4 5">DSM 44231</strain>
    </source>
</reference>
<evidence type="ECO:0000256" key="1">
    <source>
        <dbReference type="ARBA" id="ARBA00023002"/>
    </source>
</evidence>
<dbReference type="PANTHER" id="PTHR43884:SF12">
    <property type="entry name" value="ISOVALERYL-COA DEHYDROGENASE, MITOCHONDRIAL-RELATED"/>
    <property type="match status" value="1"/>
</dbReference>
<evidence type="ECO:0000259" key="3">
    <source>
        <dbReference type="Pfam" id="PF08028"/>
    </source>
</evidence>
<dbReference type="InterPro" id="IPR037069">
    <property type="entry name" value="AcylCoA_DH/ox_N_sf"/>
</dbReference>
<dbReference type="PANTHER" id="PTHR43884">
    <property type="entry name" value="ACYL-COA DEHYDROGENASE"/>
    <property type="match status" value="1"/>
</dbReference>
<dbReference type="GO" id="GO:0050660">
    <property type="term" value="F:flavin adenine dinucleotide binding"/>
    <property type="evidence" value="ECO:0007669"/>
    <property type="project" value="InterPro"/>
</dbReference>
<dbReference type="InterPro" id="IPR013786">
    <property type="entry name" value="AcylCoA_DH/ox_N"/>
</dbReference>
<dbReference type="Pfam" id="PF02771">
    <property type="entry name" value="Acyl-CoA_dh_N"/>
    <property type="match status" value="1"/>
</dbReference>
<evidence type="ECO:0000313" key="4">
    <source>
        <dbReference type="EMBL" id="ROP40411.1"/>
    </source>
</evidence>
<dbReference type="Gene3D" id="1.10.540.10">
    <property type="entry name" value="Acyl-CoA dehydrogenase/oxidase, N-terminal domain"/>
    <property type="match status" value="1"/>
</dbReference>
<organism evidence="4 5">
    <name type="scientific">Saccharothrix texasensis</name>
    <dbReference type="NCBI Taxonomy" id="103734"/>
    <lineage>
        <taxon>Bacteria</taxon>
        <taxon>Bacillati</taxon>
        <taxon>Actinomycetota</taxon>
        <taxon>Actinomycetes</taxon>
        <taxon>Pseudonocardiales</taxon>
        <taxon>Pseudonocardiaceae</taxon>
        <taxon>Saccharothrix</taxon>
    </lineage>
</organism>
<dbReference type="InterPro" id="IPR046373">
    <property type="entry name" value="Acyl-CoA_Oxase/DH_mid-dom_sf"/>
</dbReference>
<feature type="domain" description="Acyl-CoA dehydrogenase/oxidase N-terminal" evidence="2">
    <location>
        <begin position="27"/>
        <end position="100"/>
    </location>
</feature>
<name>A0A3N1HD36_9PSEU</name>
<dbReference type="InterPro" id="IPR009100">
    <property type="entry name" value="AcylCoA_DH/oxidase_NM_dom_sf"/>
</dbReference>